<organism evidence="3 4">
    <name type="scientific">Aphanomyces stellatus</name>
    <dbReference type="NCBI Taxonomy" id="120398"/>
    <lineage>
        <taxon>Eukaryota</taxon>
        <taxon>Sar</taxon>
        <taxon>Stramenopiles</taxon>
        <taxon>Oomycota</taxon>
        <taxon>Saprolegniomycetes</taxon>
        <taxon>Saprolegniales</taxon>
        <taxon>Verrucalvaceae</taxon>
        <taxon>Aphanomyces</taxon>
    </lineage>
</organism>
<feature type="transmembrane region" description="Helical" evidence="1">
    <location>
        <begin position="918"/>
        <end position="938"/>
    </location>
</feature>
<reference evidence="2" key="2">
    <citation type="submission" date="2019-06" db="EMBL/GenBank/DDBJ databases">
        <title>Genomics analysis of Aphanomyces spp. identifies a new class of oomycete effector associated with host adaptation.</title>
        <authorList>
            <person name="Gaulin E."/>
        </authorList>
    </citation>
    <scope>NUCLEOTIDE SEQUENCE</scope>
    <source>
        <strain evidence="2">CBS 578.67</strain>
    </source>
</reference>
<dbReference type="EMBL" id="CAADRA010000515">
    <property type="protein sequence ID" value="VFT80328.1"/>
    <property type="molecule type" value="Genomic_DNA"/>
</dbReference>
<keyword evidence="1" id="KW-1133">Transmembrane helix</keyword>
<feature type="transmembrane region" description="Helical" evidence="1">
    <location>
        <begin position="1681"/>
        <end position="1703"/>
    </location>
</feature>
<keyword evidence="1" id="KW-0812">Transmembrane</keyword>
<dbReference type="Proteomes" id="UP000332933">
    <property type="component" value="Unassembled WGS sequence"/>
</dbReference>
<keyword evidence="1" id="KW-0472">Membrane</keyword>
<keyword evidence="4" id="KW-1185">Reference proteome</keyword>
<evidence type="ECO:0000313" key="3">
    <source>
        <dbReference type="EMBL" id="VFT80328.1"/>
    </source>
</evidence>
<feature type="transmembrane region" description="Helical" evidence="1">
    <location>
        <begin position="650"/>
        <end position="674"/>
    </location>
</feature>
<gene>
    <name evidence="3" type="primary">Aste57867_3154</name>
    <name evidence="2" type="ORF">As57867_003145</name>
    <name evidence="3" type="ORF">ASTE57867_3154</name>
</gene>
<feature type="transmembrane region" description="Helical" evidence="1">
    <location>
        <begin position="604"/>
        <end position="629"/>
    </location>
</feature>
<reference evidence="3 4" key="1">
    <citation type="submission" date="2019-03" db="EMBL/GenBank/DDBJ databases">
        <authorList>
            <person name="Gaulin E."/>
            <person name="Dumas B."/>
        </authorList>
    </citation>
    <scope>NUCLEOTIDE SEQUENCE [LARGE SCALE GENOMIC DNA]</scope>
    <source>
        <strain evidence="3">CBS 568.67</strain>
    </source>
</reference>
<feature type="transmembrane region" description="Helical" evidence="1">
    <location>
        <begin position="1510"/>
        <end position="1531"/>
    </location>
</feature>
<proteinExistence type="predicted"/>
<protein>
    <submittedName>
        <fullName evidence="3">Aste57867_3154 protein</fullName>
    </submittedName>
</protein>
<dbReference type="EMBL" id="VJMH01000515">
    <property type="protein sequence ID" value="KAF0715826.1"/>
    <property type="molecule type" value="Genomic_DNA"/>
</dbReference>
<accession>A0A485KCW4</accession>
<feature type="transmembrane region" description="Helical" evidence="1">
    <location>
        <begin position="1795"/>
        <end position="1813"/>
    </location>
</feature>
<evidence type="ECO:0000256" key="1">
    <source>
        <dbReference type="SAM" id="Phobius"/>
    </source>
</evidence>
<feature type="transmembrane region" description="Helical" evidence="1">
    <location>
        <begin position="30"/>
        <end position="51"/>
    </location>
</feature>
<sequence>MSRVAPDHNVVSGPSIPGNVPKRPPWMESCLMLCVGVLYLTVSLACSVAFLTQIQPNVANDFWWAGFNTTGVQTFLGDLFNHHLMWARTGDLPLLDPASGYVTKTYADADAIVEWSASYGRRYLLSPLPLDDVIRAMRANTIDANFRMLVPYCWLDINRTFEMAHTNQRQQRCEWNERTNAAVHFESLVRNVAPHSLTTSTIGAAINATILATLRTSTSGIAWIAAMESHVWLSVDDEVAMWTGHGLFTWQNQMQNLYHDGIDDSIAIENALGHTQSIQIKKYPLASRGIGLWSTYLAAVGIWNDIIWAESVGCSVLLRANNSVTAMGLNWDNDFLLLPTESSTTIARQFFGPFLSIDIKIVLPPASLLHCHRLFQTYLYTVIDGNMIPATIFVDAIPSAWPTDGRLLYYGGNPMCAPVLTAALPVPQRSFGYYETCSAQTAMGFDLTAQATLFALYVAPQESTAFSADKVCSCCTSFTHACTSLLNHMAILFRDSSNALDATSWIDAAILDTVALNISLIQMATNDTNGFVLVQPIVQYANSMIPNDPFAFFGWTMIYDWLQGIREVYFFQGDVGAVTLMTEAADPFYMAANPLELPRRACKYVWYLSIYITGLLCLLVILVIINLLMAHGQGHASALFQFNRIVGSVWLGRPLLFLRGMTAVVVVSSAPVVFVSPNGRSLSLLQLAPRHFLASCLFAGEATWLTYVVHDLCLPLTGLATQRYARLSSFLSWQLFVLWDQLAAVPVTATLTPDCHVTRVGLQLQCHSGTIYNGSFVRLCCMSTSCLFISLGALVLVAWLPRYLPSRREPSTAGTSLATPSTAHVLIPAAAHVFAMQDTTVQMSMMLYDPMVMIMAGTLTFPHHTLNVFVWRIFRTPRIFAPRFHTFQEPANVVRLVNTDIPATAVAASHRHNRRMKAVAFLGLVYMVTTVFSSYSYLVLTQSTMSNDFWWESFTSIGHQTFLTNWFTAQLQLTNQTTSLEVDIPDAGDISINYTAASPVIIPPLYANSIQDEVNTLEAVVQGLRTMDSCLLPWIASSYCYVDFGQQWEMATSESRQRQCTTETNNGAVYLEAMLRNAQWSELTSCWGGSLDVGVFAALRMTTFGATWISTTRGTKLSIAGEVTYWKLHKIEVYTTQWQNYKQLSVSESFHIQSAFGFSYSLTLKNIQGAFQLPYPSSYTMQWPFASFLWAVSANSSTLISGLSLVRNTGQSFALENSTAEDLLLQNYTWYLPWTVAEPLARDMLGPFGDVTMRRINTPLGIRNLFSLLTQSILQLVGSNSTILAHIQALRHLTTYYASPGQWQDVDHFGGNFMCAIGTNHSHEFGLGFTADGACTLGGSDPIRTSLLTSLVAQLISGWPLNADKMTSCNLELKSPNVCRTFFADANLFLVSAFSNKTLQTMAAKGIQAKRTLMMDVRPQLVQYVANRTNNNANESTTMVLSRVDLLDDTAFEYFGWLMIFEWIAGTREVVQFQGEVASMSIISGQMNPYSMVVNPLEIPVNVAFYIRSAIQYMTFVLIVVASLTCLSIVLHRGYIEGYNMLEVNRVAGAVWLGRPLMALRGVTAICILSTSSLQVAQPGHGIFFQLAPAPLDTLTTLLSCGEMTWLVYVLNDMFSIVTGPYTHNYTWKCTAVVWLIAAYWSFAQPVHHRVRIDRQCNVDAVDFTVTCSSGTFEIGRLDHFVGFVGLVVVGCVPGHGIFFQLAPAPLDTLTTLLSCGEMTWLVYVLNDMFSIVTGPYTHNYTWKCTAVVWLIAAYWSFAQPVHHRVRIDRQCNVDAVDFTVTCSSGTFEIGRLDHFVGFVGLVVVGCVVGYVWERVVESKPKWWKPNKRDTEDTMYNDAALQSKRRIHASLFLHVTAQHTFERRHWAFEGVYFLDKASAVLTGIIALHFGDRLTLVDIKTWRIYSYVYAKESKLPEHLRHAIPLAEAYDDLEFAARSSIVAGLPPAVRSRKK</sequence>
<feature type="transmembrane region" description="Helical" evidence="1">
    <location>
        <begin position="776"/>
        <end position="800"/>
    </location>
</feature>
<name>A0A485KCW4_9STRA</name>
<evidence type="ECO:0000313" key="4">
    <source>
        <dbReference type="Proteomes" id="UP000332933"/>
    </source>
</evidence>
<feature type="transmembrane region" description="Helical" evidence="1">
    <location>
        <begin position="851"/>
        <end position="874"/>
    </location>
</feature>
<evidence type="ECO:0000313" key="2">
    <source>
        <dbReference type="EMBL" id="KAF0715826.1"/>
    </source>
</evidence>